<dbReference type="AlphaFoldDB" id="A0A7J2TI39"/>
<dbReference type="EMBL" id="DSLA01000029">
    <property type="protein sequence ID" value="HEH34866.1"/>
    <property type="molecule type" value="Genomic_DNA"/>
</dbReference>
<sequence>MKIIQNVIEEAKEGDKILITFPDLYSFYSVFSWLNQVFGDFFWILWTDAAVERVNHLGKKYNFPRNGEAIVIASEKDCFFLRVIERLELEEIRRLNSLLPENRLILSFGINFLNFYGRDLSRVIDSLIEIENGILITAIVGKAPEELKTFHDFQIDVMRSEDSFIAYHNYVAKLTFSMKGGVTILSDSLDLR</sequence>
<gene>
    <name evidence="1" type="ORF">ENP88_01655</name>
</gene>
<proteinExistence type="predicted"/>
<reference evidence="1" key="1">
    <citation type="journal article" date="2020" name="mSystems">
        <title>Genome- and Community-Level Interaction Insights into Carbon Utilization and Element Cycling Functions of Hydrothermarchaeota in Hydrothermal Sediment.</title>
        <authorList>
            <person name="Zhou Z."/>
            <person name="Liu Y."/>
            <person name="Xu W."/>
            <person name="Pan J."/>
            <person name="Luo Z.H."/>
            <person name="Li M."/>
        </authorList>
    </citation>
    <scope>NUCLEOTIDE SEQUENCE [LARGE SCALE GENOMIC DNA]</scope>
    <source>
        <strain evidence="1">SpSt-26</strain>
    </source>
</reference>
<accession>A0A7J2TI39</accession>
<protein>
    <submittedName>
        <fullName evidence="1">Uncharacterized protein</fullName>
    </submittedName>
</protein>
<organism evidence="1">
    <name type="scientific">Archaeoglobus fulgidus</name>
    <dbReference type="NCBI Taxonomy" id="2234"/>
    <lineage>
        <taxon>Archaea</taxon>
        <taxon>Methanobacteriati</taxon>
        <taxon>Methanobacteriota</taxon>
        <taxon>Archaeoglobi</taxon>
        <taxon>Archaeoglobales</taxon>
        <taxon>Archaeoglobaceae</taxon>
        <taxon>Archaeoglobus</taxon>
    </lineage>
</organism>
<name>A0A7J2TI39_ARCFL</name>
<comment type="caution">
    <text evidence="1">The sequence shown here is derived from an EMBL/GenBank/DDBJ whole genome shotgun (WGS) entry which is preliminary data.</text>
</comment>
<evidence type="ECO:0000313" key="1">
    <source>
        <dbReference type="EMBL" id="HEH34866.1"/>
    </source>
</evidence>